<dbReference type="EMBL" id="MK552141">
    <property type="protein sequence ID" value="QBQ74459.1"/>
    <property type="molecule type" value="Genomic_DNA"/>
</dbReference>
<evidence type="ECO:0000313" key="1">
    <source>
        <dbReference type="EMBL" id="QBQ74459.1"/>
    </source>
</evidence>
<organism evidence="1 2">
    <name type="scientific">Burkholderia phage BcepSauron</name>
    <dbReference type="NCBI Taxonomy" id="2530033"/>
    <lineage>
        <taxon>Viruses</taxon>
        <taxon>Duplodnaviria</taxon>
        <taxon>Heunggongvirae</taxon>
        <taxon>Uroviricota</taxon>
        <taxon>Caudoviricetes</taxon>
        <taxon>Sarumanvirus</taxon>
        <taxon>Sarumanvirus bcepsauron</taxon>
    </lineage>
</organism>
<proteinExistence type="predicted"/>
<dbReference type="Proteomes" id="UP000301424">
    <property type="component" value="Segment"/>
</dbReference>
<sequence length="81" mass="8679">MATKVNNISRIPQQVDLVDTAGKAAGSVRIMARRYVDLPDGYTVCARWCALNPGCVQVSVPEPAIEIAKPADKAAPQLTKE</sequence>
<protein>
    <submittedName>
        <fullName evidence="1">Uncharacterized protein</fullName>
    </submittedName>
</protein>
<name>A0A482MLC9_9CAUD</name>
<gene>
    <name evidence="1" type="ORF">BcepSauron_079</name>
</gene>
<keyword evidence="2" id="KW-1185">Reference proteome</keyword>
<evidence type="ECO:0000313" key="2">
    <source>
        <dbReference type="Proteomes" id="UP000301424"/>
    </source>
</evidence>
<accession>A0A482MLC9</accession>
<reference evidence="1 2" key="1">
    <citation type="submission" date="2019-02" db="EMBL/GenBank/DDBJ databases">
        <title>Complete genome sequence of Burkholderia cenocepacia phage BcepSauron.</title>
        <authorList>
            <person name="Park K."/>
            <person name="Gonzalez C."/>
            <person name="Liu M."/>
            <person name="Gill J."/>
        </authorList>
    </citation>
    <scope>NUCLEOTIDE SEQUENCE [LARGE SCALE GENOMIC DNA]</scope>
</reference>